<dbReference type="PROSITE" id="PS51257">
    <property type="entry name" value="PROKAR_LIPOPROTEIN"/>
    <property type="match status" value="1"/>
</dbReference>
<evidence type="ECO:0000256" key="1">
    <source>
        <dbReference type="SAM" id="SignalP"/>
    </source>
</evidence>
<feature type="domain" description="ABC-type glycine betaine transport system substrate-binding" evidence="2">
    <location>
        <begin position="43"/>
        <end position="301"/>
    </location>
</feature>
<dbReference type="Gene3D" id="3.40.190.120">
    <property type="entry name" value="Osmoprotection protein (prox), domain 2"/>
    <property type="match status" value="1"/>
</dbReference>
<dbReference type="EMBL" id="VIFX01000040">
    <property type="protein sequence ID" value="TQR83693.1"/>
    <property type="molecule type" value="Genomic_DNA"/>
</dbReference>
<gene>
    <name evidence="3" type="ORF">D8S82_25480</name>
</gene>
<dbReference type="InterPro" id="IPR007210">
    <property type="entry name" value="ABC_Gly_betaine_transp_sub-bd"/>
</dbReference>
<feature type="chain" id="PRO_5038644642" evidence="1">
    <location>
        <begin position="20"/>
        <end position="308"/>
    </location>
</feature>
<dbReference type="Proteomes" id="UP000315759">
    <property type="component" value="Unassembled WGS sequence"/>
</dbReference>
<dbReference type="GO" id="GO:0022857">
    <property type="term" value="F:transmembrane transporter activity"/>
    <property type="evidence" value="ECO:0007669"/>
    <property type="project" value="InterPro"/>
</dbReference>
<dbReference type="Pfam" id="PF04069">
    <property type="entry name" value="OpuAC"/>
    <property type="match status" value="1"/>
</dbReference>
<dbReference type="SUPFAM" id="SSF53850">
    <property type="entry name" value="Periplasmic binding protein-like II"/>
    <property type="match status" value="1"/>
</dbReference>
<keyword evidence="4" id="KW-1185">Reference proteome</keyword>
<comment type="caution">
    <text evidence="3">The sequence shown here is derived from an EMBL/GenBank/DDBJ whole genome shotgun (WGS) entry which is preliminary data.</text>
</comment>
<dbReference type="CDD" id="cd13606">
    <property type="entry name" value="PBP2_ProX_like"/>
    <property type="match status" value="1"/>
</dbReference>
<organism evidence="3 4">
    <name type="scientific">Mycolicibacterium hodleri</name>
    <dbReference type="NCBI Taxonomy" id="49897"/>
    <lineage>
        <taxon>Bacteria</taxon>
        <taxon>Bacillati</taxon>
        <taxon>Actinomycetota</taxon>
        <taxon>Actinomycetes</taxon>
        <taxon>Mycobacteriales</taxon>
        <taxon>Mycobacteriaceae</taxon>
        <taxon>Mycolicibacterium</taxon>
    </lineage>
</organism>
<evidence type="ECO:0000259" key="2">
    <source>
        <dbReference type="Pfam" id="PF04069"/>
    </source>
</evidence>
<evidence type="ECO:0000313" key="3">
    <source>
        <dbReference type="EMBL" id="TQR83693.1"/>
    </source>
</evidence>
<dbReference type="Gene3D" id="3.40.190.10">
    <property type="entry name" value="Periplasmic binding protein-like II"/>
    <property type="match status" value="1"/>
</dbReference>
<proteinExistence type="predicted"/>
<name>A0A544VUN3_9MYCO</name>
<dbReference type="AlphaFoldDB" id="A0A544VUN3"/>
<keyword evidence="1" id="KW-0732">Signal</keyword>
<feature type="signal peptide" evidence="1">
    <location>
        <begin position="1"/>
        <end position="19"/>
    </location>
</feature>
<reference evidence="3 4" key="1">
    <citation type="submission" date="2018-10" db="EMBL/GenBank/DDBJ databases">
        <title>Draft genome of Mycobacterium hodleri strain B.</title>
        <authorList>
            <person name="Amande T.J."/>
            <person name="Mcgenity T.J."/>
        </authorList>
    </citation>
    <scope>NUCLEOTIDE SEQUENCE [LARGE SCALE GENOMIC DNA]</scope>
    <source>
        <strain evidence="3 4">B</strain>
    </source>
</reference>
<protein>
    <submittedName>
        <fullName evidence="3">ABC transporter substrate-binding protein</fullName>
    </submittedName>
</protein>
<dbReference type="RefSeq" id="WP_142554776.1">
    <property type="nucleotide sequence ID" value="NZ_VIFX01000040.1"/>
</dbReference>
<sequence>MKRRAILSAFALTSVLALSACGGGGGSDPLSGDGNDKGSAGSEVIIGSADFTESQLIASIYSQALQAKGVAVKEQFNIGSREVYIAALKDGSIDLVPEYSGALLSYLDPKSTAATTDAVTSELTGKMPQGLSLLTASPAEDKDVVAVTKATADKYQLKTVSDLAPHAGELVLGGPPEWKTRQQGVVGLRDVYGLNFKDFVTLDAGGTLTMTALTNGQIQAGDLFSTDPGLKTNNLVALEDDKSLFAAENVVPVIKAAKENETITKTLNAVSAKLTTDDLISMNAEAATGANLADIAKKWLAGAGINGS</sequence>
<evidence type="ECO:0000313" key="4">
    <source>
        <dbReference type="Proteomes" id="UP000315759"/>
    </source>
</evidence>
<dbReference type="GO" id="GO:0043190">
    <property type="term" value="C:ATP-binding cassette (ABC) transporter complex"/>
    <property type="evidence" value="ECO:0007669"/>
    <property type="project" value="InterPro"/>
</dbReference>
<accession>A0A544VUN3</accession>